<gene>
    <name evidence="1" type="ORF">MAE02_48520</name>
</gene>
<protein>
    <recommendedName>
        <fullName evidence="3">2-amino-thiazoline-4-carboxylic acid hydrolase</fullName>
    </recommendedName>
</protein>
<dbReference type="InterPro" id="IPR026002">
    <property type="entry name" value="ATC_hydrolase-like"/>
</dbReference>
<dbReference type="AlphaFoldDB" id="A0A512BYW5"/>
<dbReference type="EMBL" id="BJYU01000090">
    <property type="protein sequence ID" value="GEO17156.1"/>
    <property type="molecule type" value="Genomic_DNA"/>
</dbReference>
<accession>A0A512BYW5</accession>
<proteinExistence type="predicted"/>
<keyword evidence="2" id="KW-1185">Reference proteome</keyword>
<sequence length="159" mass="18153">MAQPLPIIERRRIEAELLKEVYETLVERHGKDEARQIITESVRRSSMTQAAQFAAQAPGGTSLQSFIDIQSNWTAENALEIQEIHRDENHLDFNVTRCRYAEMYKAMGLGEIGGLLSCNRDGSFCEGYDPNLKMTRTQTIMEGASHCDFRYRYETPSEA</sequence>
<evidence type="ECO:0000313" key="2">
    <source>
        <dbReference type="Proteomes" id="UP000321085"/>
    </source>
</evidence>
<dbReference type="Proteomes" id="UP000321085">
    <property type="component" value="Unassembled WGS sequence"/>
</dbReference>
<organism evidence="1 2">
    <name type="scientific">Microvirga aerophila</name>
    <dbReference type="NCBI Taxonomy" id="670291"/>
    <lineage>
        <taxon>Bacteria</taxon>
        <taxon>Pseudomonadati</taxon>
        <taxon>Pseudomonadota</taxon>
        <taxon>Alphaproteobacteria</taxon>
        <taxon>Hyphomicrobiales</taxon>
        <taxon>Methylobacteriaceae</taxon>
        <taxon>Microvirga</taxon>
    </lineage>
</organism>
<name>A0A512BYW5_9HYPH</name>
<evidence type="ECO:0008006" key="3">
    <source>
        <dbReference type="Google" id="ProtNLM"/>
    </source>
</evidence>
<evidence type="ECO:0000313" key="1">
    <source>
        <dbReference type="EMBL" id="GEO17156.1"/>
    </source>
</evidence>
<dbReference type="Pfam" id="PF14196">
    <property type="entry name" value="ATC_hydrolase"/>
    <property type="match status" value="1"/>
</dbReference>
<dbReference type="RefSeq" id="WP_114187451.1">
    <property type="nucleotide sequence ID" value="NZ_BJYU01000090.1"/>
</dbReference>
<dbReference type="OrthoDB" id="9805176at2"/>
<reference evidence="1 2" key="1">
    <citation type="submission" date="2019-07" db="EMBL/GenBank/DDBJ databases">
        <title>Whole genome shotgun sequence of Microvirga aerophila NBRC 106136.</title>
        <authorList>
            <person name="Hosoyama A."/>
            <person name="Uohara A."/>
            <person name="Ohji S."/>
            <person name="Ichikawa N."/>
        </authorList>
    </citation>
    <scope>NUCLEOTIDE SEQUENCE [LARGE SCALE GENOMIC DNA]</scope>
    <source>
        <strain evidence="1 2">NBRC 106136</strain>
    </source>
</reference>
<comment type="caution">
    <text evidence="1">The sequence shown here is derived from an EMBL/GenBank/DDBJ whole genome shotgun (WGS) entry which is preliminary data.</text>
</comment>